<accession>A0AA96WFA0</accession>
<dbReference type="EMBL" id="CP053586">
    <property type="protein sequence ID" value="WNZ24010.1"/>
    <property type="molecule type" value="Genomic_DNA"/>
</dbReference>
<protein>
    <submittedName>
        <fullName evidence="1">Uncharacterized protein</fullName>
    </submittedName>
</protein>
<proteinExistence type="predicted"/>
<name>A0AA96WFA0_9CYAN</name>
<gene>
    <name evidence="1" type="ORF">HJG54_14855</name>
</gene>
<organism evidence="1">
    <name type="scientific">Leptolyngbya sp. NK1-12</name>
    <dbReference type="NCBI Taxonomy" id="2547451"/>
    <lineage>
        <taxon>Bacteria</taxon>
        <taxon>Bacillati</taxon>
        <taxon>Cyanobacteriota</taxon>
        <taxon>Cyanophyceae</taxon>
        <taxon>Leptolyngbyales</taxon>
        <taxon>Leptolyngbyaceae</taxon>
        <taxon>Leptolyngbya group</taxon>
        <taxon>Leptolyngbya</taxon>
    </lineage>
</organism>
<dbReference type="RefSeq" id="WP_316429566.1">
    <property type="nucleotide sequence ID" value="NZ_CP053586.1"/>
</dbReference>
<evidence type="ECO:0000313" key="1">
    <source>
        <dbReference type="EMBL" id="WNZ24010.1"/>
    </source>
</evidence>
<reference evidence="1" key="1">
    <citation type="submission" date="2020-05" db="EMBL/GenBank/DDBJ databases">
        <authorList>
            <person name="Zhu T."/>
            <person name="Keshari N."/>
            <person name="Lu X."/>
        </authorList>
    </citation>
    <scope>NUCLEOTIDE SEQUENCE</scope>
    <source>
        <strain evidence="1">NK1-12</strain>
    </source>
</reference>
<sequence>MTPDAIRKVGQLRQEFYQRFTAAMNVPVNISSAYTGNFSIASWIDDSYRMNYVCIYACAAPDALILERPLLLRVAINRGAGAVSATKWGKSCQGLNRSWQFELTLLPEEVLDFLPWVVHLIKSRSKEAALTIVVPPHPIDFKPSYPRSFDNAWSHSAGSKIATQFLS</sequence>
<dbReference type="AlphaFoldDB" id="A0AA96WFA0"/>